<dbReference type="InterPro" id="IPR008207">
    <property type="entry name" value="Sig_transdc_His_kin_Hpt_dom"/>
</dbReference>
<dbReference type="CDD" id="cd00088">
    <property type="entry name" value="HPT"/>
    <property type="match status" value="1"/>
</dbReference>
<dbReference type="EMBL" id="JAYKXP010000006">
    <property type="protein sequence ID" value="KAK7056667.1"/>
    <property type="molecule type" value="Genomic_DNA"/>
</dbReference>
<feature type="region of interest" description="Disordered" evidence="2">
    <location>
        <begin position="1"/>
        <end position="79"/>
    </location>
</feature>
<reference evidence="4 5" key="1">
    <citation type="submission" date="2024-01" db="EMBL/GenBank/DDBJ databases">
        <title>A draft genome for a cacao thread blight-causing isolate of Paramarasmius palmivorus.</title>
        <authorList>
            <person name="Baruah I.K."/>
            <person name="Bukari Y."/>
            <person name="Amoako-Attah I."/>
            <person name="Meinhardt L.W."/>
            <person name="Bailey B.A."/>
            <person name="Cohen S.P."/>
        </authorList>
    </citation>
    <scope>NUCLEOTIDE SEQUENCE [LARGE SCALE GENOMIC DNA]</scope>
    <source>
        <strain evidence="4 5">GH-12</strain>
    </source>
</reference>
<dbReference type="Pfam" id="PF01627">
    <property type="entry name" value="Hpt"/>
    <property type="match status" value="1"/>
</dbReference>
<dbReference type="InterPro" id="IPR045871">
    <property type="entry name" value="AHP1-5/YPD1"/>
</dbReference>
<feature type="modified residue" description="Phosphohistidine" evidence="1">
    <location>
        <position position="136"/>
    </location>
</feature>
<dbReference type="Gene3D" id="1.20.120.160">
    <property type="entry name" value="HPT domain"/>
    <property type="match status" value="1"/>
</dbReference>
<evidence type="ECO:0000313" key="5">
    <source>
        <dbReference type="Proteomes" id="UP001383192"/>
    </source>
</evidence>
<comment type="caution">
    <text evidence="4">The sequence shown here is derived from an EMBL/GenBank/DDBJ whole genome shotgun (WGS) entry which is preliminary data.</text>
</comment>
<gene>
    <name evidence="4" type="primary">YPD1</name>
    <name evidence="4" type="ORF">VNI00_002384</name>
</gene>
<dbReference type="GO" id="GO:0005634">
    <property type="term" value="C:nucleus"/>
    <property type="evidence" value="ECO:0007669"/>
    <property type="project" value="TreeGrafter"/>
</dbReference>
<dbReference type="GO" id="GO:0005737">
    <property type="term" value="C:cytoplasm"/>
    <property type="evidence" value="ECO:0007669"/>
    <property type="project" value="TreeGrafter"/>
</dbReference>
<dbReference type="InterPro" id="IPR036641">
    <property type="entry name" value="HPT_dom_sf"/>
</dbReference>
<feature type="compositionally biased region" description="Polar residues" evidence="2">
    <location>
        <begin position="51"/>
        <end position="63"/>
    </location>
</feature>
<keyword evidence="1" id="KW-0597">Phosphoprotein</keyword>
<dbReference type="GO" id="GO:0000160">
    <property type="term" value="P:phosphorelay signal transduction system"/>
    <property type="evidence" value="ECO:0007669"/>
    <property type="project" value="InterPro"/>
</dbReference>
<dbReference type="PANTHER" id="PTHR28242">
    <property type="entry name" value="PHOSPHORELAY INTERMEDIATE PROTEIN YPD1"/>
    <property type="match status" value="1"/>
</dbReference>
<evidence type="ECO:0000256" key="1">
    <source>
        <dbReference type="PROSITE-ProRule" id="PRU00110"/>
    </source>
</evidence>
<feature type="compositionally biased region" description="Basic and acidic residues" evidence="2">
    <location>
        <begin position="25"/>
        <end position="46"/>
    </location>
</feature>
<dbReference type="GO" id="GO:0009927">
    <property type="term" value="F:histidine phosphotransfer kinase activity"/>
    <property type="evidence" value="ECO:0007669"/>
    <property type="project" value="InterPro"/>
</dbReference>
<proteinExistence type="predicted"/>
<evidence type="ECO:0000259" key="3">
    <source>
        <dbReference type="PROSITE" id="PS50894"/>
    </source>
</evidence>
<evidence type="ECO:0000256" key="2">
    <source>
        <dbReference type="SAM" id="MobiDB-lite"/>
    </source>
</evidence>
<accession>A0AAW0DYI9</accession>
<feature type="domain" description="HPt" evidence="3">
    <location>
        <begin position="97"/>
        <end position="197"/>
    </location>
</feature>
<keyword evidence="5" id="KW-1185">Reference proteome</keyword>
<feature type="compositionally biased region" description="Polar residues" evidence="2">
    <location>
        <begin position="1"/>
        <end position="10"/>
    </location>
</feature>
<dbReference type="AlphaFoldDB" id="A0AAW0DYI9"/>
<name>A0AAW0DYI9_9AGAR</name>
<dbReference type="PROSITE" id="PS50894">
    <property type="entry name" value="HPT"/>
    <property type="match status" value="1"/>
</dbReference>
<dbReference type="GO" id="GO:0043424">
    <property type="term" value="F:protein histidine kinase binding"/>
    <property type="evidence" value="ECO:0007669"/>
    <property type="project" value="InterPro"/>
</dbReference>
<dbReference type="Proteomes" id="UP001383192">
    <property type="component" value="Unassembled WGS sequence"/>
</dbReference>
<evidence type="ECO:0000313" key="4">
    <source>
        <dbReference type="EMBL" id="KAK7056667.1"/>
    </source>
</evidence>
<protein>
    <submittedName>
        <fullName evidence="4">Phosphorelay intermediate protein</fullName>
    </submittedName>
</protein>
<dbReference type="SUPFAM" id="SSF47226">
    <property type="entry name" value="Histidine-containing phosphotransfer domain, HPT domain"/>
    <property type="match status" value="1"/>
</dbReference>
<sequence>MSVATSTSSKISDHTSHTEAPTTSAKEDTNAVKGTPLEKAEPKASEDTAESAPSNADGSSSAEQEAKDGSEDAEGATEDIIDMEIFKQILDLDEDDTLDFSKEMVTEYFVQATSTFTDMDGALQDKNLEKLSSLGHFLKGSSATLGVSAVQSSCEKIQNYGKKQDESGDTVPDTVALDKISNLIKQVKKDYLVAETWLTQWYKDRGAELS</sequence>
<dbReference type="PANTHER" id="PTHR28242:SF52">
    <property type="entry name" value="PHOSPHORELAY INTERMEDIATE PROTEIN YPD1"/>
    <property type="match status" value="1"/>
</dbReference>
<dbReference type="SMART" id="SM00073">
    <property type="entry name" value="HPT"/>
    <property type="match status" value="1"/>
</dbReference>
<organism evidence="4 5">
    <name type="scientific">Paramarasmius palmivorus</name>
    <dbReference type="NCBI Taxonomy" id="297713"/>
    <lineage>
        <taxon>Eukaryota</taxon>
        <taxon>Fungi</taxon>
        <taxon>Dikarya</taxon>
        <taxon>Basidiomycota</taxon>
        <taxon>Agaricomycotina</taxon>
        <taxon>Agaricomycetes</taxon>
        <taxon>Agaricomycetidae</taxon>
        <taxon>Agaricales</taxon>
        <taxon>Marasmiineae</taxon>
        <taxon>Marasmiaceae</taxon>
        <taxon>Paramarasmius</taxon>
    </lineage>
</organism>